<evidence type="ECO:0000256" key="3">
    <source>
        <dbReference type="ARBA" id="ARBA00023239"/>
    </source>
</evidence>
<dbReference type="STRING" id="1416806.CAL12_14030"/>
<keyword evidence="2" id="KW-0479">Metal-binding</keyword>
<dbReference type="CDD" id="cd07938">
    <property type="entry name" value="DRE_TIM_HMGL"/>
    <property type="match status" value="1"/>
</dbReference>
<dbReference type="PROSITE" id="PS50991">
    <property type="entry name" value="PYR_CT"/>
    <property type="match status" value="1"/>
</dbReference>
<dbReference type="AlphaFoldDB" id="A0A1W6YMR3"/>
<gene>
    <name evidence="5" type="ORF">CAL12_14030</name>
</gene>
<dbReference type="Pfam" id="PF00682">
    <property type="entry name" value="HMGL-like"/>
    <property type="match status" value="1"/>
</dbReference>
<dbReference type="GO" id="GO:0046951">
    <property type="term" value="P:ketone body biosynthetic process"/>
    <property type="evidence" value="ECO:0007669"/>
    <property type="project" value="TreeGrafter"/>
</dbReference>
<dbReference type="OrthoDB" id="9784013at2"/>
<dbReference type="RefSeq" id="WP_086065008.1">
    <property type="nucleotide sequence ID" value="NZ_CP021108.1"/>
</dbReference>
<dbReference type="InterPro" id="IPR043594">
    <property type="entry name" value="HMGL"/>
</dbReference>
<keyword evidence="6" id="KW-1185">Reference proteome</keyword>
<dbReference type="KEGG" id="bgv:CAL12_14030"/>
<sequence length="344" mass="36352">MNLDQGKKAEASLEDDGRDVVLCECFARDGLQHEPDFLPTATKVALVRRFADIGFARVEATSYSNPKVVPQFADATDMLRGLPRRAGVFYKATCANVRAVERAVADADAGIGANEISLLVSATETHSMKNLARSRADQWANIRQMAQAAGGRFRLIGTISMAFGCSFEGHVDPGTVIEDAGRMREAGVRHVTLGDTTGIATPVTTRALFRRMMAEFPDIVPIAHFHDTRGTGLANYVAALEAGVRHFDCAFGGVGGHPAKVRYGGGHTGNVCTEDLVDLFENMGVGTGIDLDSLLSTVEACEQALGRPLQGRVARSGLNPLRVGAQATSASASASAPTSAPGIH</sequence>
<dbReference type="InterPro" id="IPR000891">
    <property type="entry name" value="PYR_CT"/>
</dbReference>
<evidence type="ECO:0000313" key="5">
    <source>
        <dbReference type="EMBL" id="ARP81823.1"/>
    </source>
</evidence>
<dbReference type="PANTHER" id="PTHR42738">
    <property type="entry name" value="HYDROXYMETHYLGLUTARYL-COA LYASE"/>
    <property type="match status" value="1"/>
</dbReference>
<evidence type="ECO:0000259" key="4">
    <source>
        <dbReference type="PROSITE" id="PS50991"/>
    </source>
</evidence>
<dbReference type="EMBL" id="CP021108">
    <property type="protein sequence ID" value="ARP81823.1"/>
    <property type="molecule type" value="Genomic_DNA"/>
</dbReference>
<keyword evidence="3 5" id="KW-0456">Lyase</keyword>
<dbReference type="GO" id="GO:0006552">
    <property type="term" value="P:L-leucine catabolic process"/>
    <property type="evidence" value="ECO:0007669"/>
    <property type="project" value="TreeGrafter"/>
</dbReference>
<organism evidence="5 6">
    <name type="scientific">Bordetella genomosp. 8</name>
    <dbReference type="NCBI Taxonomy" id="1416806"/>
    <lineage>
        <taxon>Bacteria</taxon>
        <taxon>Pseudomonadati</taxon>
        <taxon>Pseudomonadota</taxon>
        <taxon>Betaproteobacteria</taxon>
        <taxon>Burkholderiales</taxon>
        <taxon>Alcaligenaceae</taxon>
        <taxon>Bordetella</taxon>
    </lineage>
</organism>
<dbReference type="Gene3D" id="3.20.20.70">
    <property type="entry name" value="Aldolase class I"/>
    <property type="match status" value="1"/>
</dbReference>
<reference evidence="5 6" key="1">
    <citation type="submission" date="2017-05" db="EMBL/GenBank/DDBJ databases">
        <title>Complete and WGS of Bordetella genogroups.</title>
        <authorList>
            <person name="Spilker T."/>
            <person name="LiPuma J."/>
        </authorList>
    </citation>
    <scope>NUCLEOTIDE SEQUENCE [LARGE SCALE GENOMIC DNA]</scope>
    <source>
        <strain evidence="5 6">AU19157</strain>
    </source>
</reference>
<accession>A0A1W6YMR3</accession>
<dbReference type="NCBIfam" id="NF004283">
    <property type="entry name" value="PRK05692.1"/>
    <property type="match status" value="1"/>
</dbReference>
<dbReference type="Proteomes" id="UP000194151">
    <property type="component" value="Chromosome"/>
</dbReference>
<dbReference type="GO" id="GO:0046872">
    <property type="term" value="F:metal ion binding"/>
    <property type="evidence" value="ECO:0007669"/>
    <property type="project" value="UniProtKB-KW"/>
</dbReference>
<feature type="domain" description="Pyruvate carboxyltransferase" evidence="4">
    <location>
        <begin position="20"/>
        <end position="295"/>
    </location>
</feature>
<protein>
    <submittedName>
        <fullName evidence="5">Hydroxymethylglutaryl-CoA lyase</fullName>
    </submittedName>
</protein>
<evidence type="ECO:0000256" key="1">
    <source>
        <dbReference type="ARBA" id="ARBA00009405"/>
    </source>
</evidence>
<dbReference type="PANTHER" id="PTHR42738:SF7">
    <property type="entry name" value="HYDROXYMETHYLGLUTARYL-COA LYASE"/>
    <property type="match status" value="1"/>
</dbReference>
<evidence type="ECO:0000313" key="6">
    <source>
        <dbReference type="Proteomes" id="UP000194151"/>
    </source>
</evidence>
<dbReference type="InterPro" id="IPR013785">
    <property type="entry name" value="Aldolase_TIM"/>
</dbReference>
<evidence type="ECO:0000256" key="2">
    <source>
        <dbReference type="ARBA" id="ARBA00022723"/>
    </source>
</evidence>
<name>A0A1W6YMR3_9BORD</name>
<proteinExistence type="inferred from homology"/>
<comment type="similarity">
    <text evidence="1">Belongs to the HMG-CoA lyase family.</text>
</comment>
<dbReference type="SUPFAM" id="SSF51569">
    <property type="entry name" value="Aldolase"/>
    <property type="match status" value="1"/>
</dbReference>
<dbReference type="GO" id="GO:0004419">
    <property type="term" value="F:hydroxymethylglutaryl-CoA lyase activity"/>
    <property type="evidence" value="ECO:0007669"/>
    <property type="project" value="TreeGrafter"/>
</dbReference>